<reference evidence="1" key="1">
    <citation type="submission" date="2021-02" db="EMBL/GenBank/DDBJ databases">
        <authorList>
            <person name="Nowell W R."/>
        </authorList>
    </citation>
    <scope>NUCLEOTIDE SEQUENCE</scope>
</reference>
<name>A0A815WQL1_9BILA</name>
<comment type="caution">
    <text evidence="1">The sequence shown here is derived from an EMBL/GenBank/DDBJ whole genome shotgun (WGS) entry which is preliminary data.</text>
</comment>
<gene>
    <name evidence="1" type="ORF">VCS650_LOCUS44079</name>
</gene>
<dbReference type="AlphaFoldDB" id="A0A815WQL1"/>
<proteinExistence type="predicted"/>
<feature type="non-terminal residue" evidence="1">
    <location>
        <position position="95"/>
    </location>
</feature>
<sequence length="95" mass="11165">DQGGKGKKRKRLNGAGAKLSYADLDDRLIRWYRSKRGLNQADVNVSKEKVTFKGMVREGYRICSELKTNQPSNKWFTRFLKRHRLSLQKPVRKQK</sequence>
<organism evidence="1 2">
    <name type="scientific">Adineta steineri</name>
    <dbReference type="NCBI Taxonomy" id="433720"/>
    <lineage>
        <taxon>Eukaryota</taxon>
        <taxon>Metazoa</taxon>
        <taxon>Spiralia</taxon>
        <taxon>Gnathifera</taxon>
        <taxon>Rotifera</taxon>
        <taxon>Eurotatoria</taxon>
        <taxon>Bdelloidea</taxon>
        <taxon>Adinetida</taxon>
        <taxon>Adinetidae</taxon>
        <taxon>Adineta</taxon>
    </lineage>
</organism>
<accession>A0A815WQL1</accession>
<dbReference type="EMBL" id="CAJNON010008194">
    <property type="protein sequence ID" value="CAF1543845.1"/>
    <property type="molecule type" value="Genomic_DNA"/>
</dbReference>
<evidence type="ECO:0000313" key="1">
    <source>
        <dbReference type="EMBL" id="CAF1543845.1"/>
    </source>
</evidence>
<evidence type="ECO:0000313" key="2">
    <source>
        <dbReference type="Proteomes" id="UP000663891"/>
    </source>
</evidence>
<dbReference type="OrthoDB" id="8016097at2759"/>
<dbReference type="Proteomes" id="UP000663891">
    <property type="component" value="Unassembled WGS sequence"/>
</dbReference>
<feature type="non-terminal residue" evidence="1">
    <location>
        <position position="1"/>
    </location>
</feature>
<protein>
    <recommendedName>
        <fullName evidence="3">HTH CENPB-type domain-containing protein</fullName>
    </recommendedName>
</protein>
<evidence type="ECO:0008006" key="3">
    <source>
        <dbReference type="Google" id="ProtNLM"/>
    </source>
</evidence>